<dbReference type="GO" id="GO:0005096">
    <property type="term" value="F:GTPase activator activity"/>
    <property type="evidence" value="ECO:0007669"/>
    <property type="project" value="UniProtKB-KW"/>
</dbReference>
<evidence type="ECO:0000256" key="3">
    <source>
        <dbReference type="ARBA" id="ARBA00004186"/>
    </source>
</evidence>
<dbReference type="PANTHER" id="PTHR31441:SF2">
    <property type="entry name" value="FOLLICULIN"/>
    <property type="match status" value="1"/>
</dbReference>
<feature type="compositionally biased region" description="Basic and acidic residues" evidence="16">
    <location>
        <begin position="42"/>
        <end position="55"/>
    </location>
</feature>
<evidence type="ECO:0000256" key="9">
    <source>
        <dbReference type="ARBA" id="ARBA00022468"/>
    </source>
</evidence>
<dbReference type="PANTHER" id="PTHR31441">
    <property type="entry name" value="FOLLICULIN FAMILY MEMBER"/>
    <property type="match status" value="1"/>
</dbReference>
<evidence type="ECO:0000256" key="2">
    <source>
        <dbReference type="ARBA" id="ARBA00004138"/>
    </source>
</evidence>
<dbReference type="EMBL" id="CAAE01014543">
    <property type="protein sequence ID" value="CAF97906.1"/>
    <property type="molecule type" value="Genomic_DNA"/>
</dbReference>
<dbReference type="InterPro" id="IPR021713">
    <property type="entry name" value="Folliculin"/>
</dbReference>
<dbReference type="InterPro" id="IPR032035">
    <property type="entry name" value="Folliculin_DENN"/>
</dbReference>
<feature type="non-terminal residue" evidence="18">
    <location>
        <position position="1"/>
    </location>
</feature>
<keyword evidence="9" id="KW-0343">GTPase activation</keyword>
<dbReference type="GO" id="GO:0005829">
    <property type="term" value="C:cytosol"/>
    <property type="evidence" value="ECO:0007669"/>
    <property type="project" value="UniProtKB-SubCell"/>
</dbReference>
<evidence type="ECO:0000256" key="14">
    <source>
        <dbReference type="ARBA" id="ARBA00023242"/>
    </source>
</evidence>
<dbReference type="GO" id="GO:1904263">
    <property type="term" value="P:positive regulation of TORC1 signaling"/>
    <property type="evidence" value="ECO:0007669"/>
    <property type="project" value="TreeGrafter"/>
</dbReference>
<dbReference type="GO" id="GO:0005819">
    <property type="term" value="C:spindle"/>
    <property type="evidence" value="ECO:0007669"/>
    <property type="project" value="UniProtKB-SubCell"/>
</dbReference>
<evidence type="ECO:0000256" key="11">
    <source>
        <dbReference type="ARBA" id="ARBA00023136"/>
    </source>
</evidence>
<keyword evidence="13" id="KW-0458">Lysosome</keyword>
<dbReference type="GO" id="GO:0005765">
    <property type="term" value="C:lysosomal membrane"/>
    <property type="evidence" value="ECO:0007669"/>
    <property type="project" value="UniProtKB-SubCell"/>
</dbReference>
<dbReference type="KEGG" id="tng:GSTEN00015407G001"/>
<evidence type="ECO:0000256" key="7">
    <source>
        <dbReference type="ARBA" id="ARBA00009987"/>
    </source>
</evidence>
<evidence type="ECO:0000256" key="12">
    <source>
        <dbReference type="ARBA" id="ARBA00023212"/>
    </source>
</evidence>
<name>Q4SN76_TETNG</name>
<protein>
    <recommendedName>
        <fullName evidence="8">Folliculin</fullName>
    </recommendedName>
</protein>
<reference evidence="18" key="2">
    <citation type="submission" date="2004-02" db="EMBL/GenBank/DDBJ databases">
        <authorList>
            <consortium name="Genoscope"/>
            <consortium name="Whitehead Institute Centre for Genome Research"/>
        </authorList>
    </citation>
    <scope>NUCLEOTIDE SEQUENCE</scope>
</reference>
<gene>
    <name evidence="18" type="ORF">GSTENG00015407001</name>
</gene>
<evidence type="ECO:0000259" key="17">
    <source>
        <dbReference type="PROSITE" id="PS51834"/>
    </source>
</evidence>
<sequence>MNALVALCHFCELHGPRTLFCTEALHPPSPSPPSQMGAPSSGDRDRDRDGDRDGEGLTMRANSSATQREEMCDVTSSSSSSSSVYSAAAAQGCRSLPASHPGFVSIDDETGIRFLSHQHPRQSQLFSVVRQACVRSLSCEVCPGREGPIFFGDEQHGFVFSHTFFIKDSLARGFQRWYSIVLVAMDRIYLINSWPFLLRHLKLTIQSLQSTALKVFDSEQGVCPQRAVRMNSAFSPAVFPHQRSGNAARSLTSLTQHPNLWASLHSSFSWLLKACGSRLTEKLLEGAPTEDTLVLIEKQTEQEEEINCWDGADGGTSPSERHQSESELGHDFLGDDAKLDELPGPKFTSLRHLRQVLGAVEFRQLAWHVLMGNQVIWRGADPSLIQSAFIVLKSLLPVGCVRSVPYSAQYEEAYKCNFLGLSPDVPIPAHVSSSGRRTDAKPQQPESFFCQVVFDSNPSSPQSFQCWSTSVQTEAARTRPPTTMMPPRLISFAISSASTQPTDRGPTLLNKLEVALSNENLSVDVVSHCLLCLKEEWMNKVKVLFKFSKVDGRGREDTQKVLALLGATGPGEEDNVRLLKFWMTGLSKTYKSHLMTAVRGGERSPSQ</sequence>
<dbReference type="Gene3D" id="3.40.50.12430">
    <property type="match status" value="1"/>
</dbReference>
<proteinExistence type="inferred from homology"/>
<dbReference type="Gene3D" id="1.10.10.1730">
    <property type="entry name" value="Folliculin"/>
    <property type="match status" value="1"/>
</dbReference>
<dbReference type="InterPro" id="IPR044886">
    <property type="entry name" value="FLCN_DENN_C_sf"/>
</dbReference>
<feature type="region of interest" description="Disordered" evidence="16">
    <location>
        <begin position="24"/>
        <end position="80"/>
    </location>
</feature>
<dbReference type="GO" id="GO:0005634">
    <property type="term" value="C:nucleus"/>
    <property type="evidence" value="ECO:0007669"/>
    <property type="project" value="UniProtKB-SubCell"/>
</dbReference>
<keyword evidence="10" id="KW-0963">Cytoplasm</keyword>
<organism evidence="18">
    <name type="scientific">Tetraodon nigroviridis</name>
    <name type="common">Spotted green pufferfish</name>
    <name type="synonym">Chelonodon nigroviridis</name>
    <dbReference type="NCBI Taxonomy" id="99883"/>
    <lineage>
        <taxon>Eukaryota</taxon>
        <taxon>Metazoa</taxon>
        <taxon>Chordata</taxon>
        <taxon>Craniata</taxon>
        <taxon>Vertebrata</taxon>
        <taxon>Euteleostomi</taxon>
        <taxon>Actinopterygii</taxon>
        <taxon>Neopterygii</taxon>
        <taxon>Teleostei</taxon>
        <taxon>Neoteleostei</taxon>
        <taxon>Acanthomorphata</taxon>
        <taxon>Eupercaria</taxon>
        <taxon>Tetraodontiformes</taxon>
        <taxon>Tetradontoidea</taxon>
        <taxon>Tetraodontidae</taxon>
        <taxon>Tetraodon</taxon>
    </lineage>
</organism>
<evidence type="ECO:0000256" key="6">
    <source>
        <dbReference type="ARBA" id="ARBA00004656"/>
    </source>
</evidence>
<keyword evidence="14" id="KW-0539">Nucleus</keyword>
<evidence type="ECO:0000256" key="1">
    <source>
        <dbReference type="ARBA" id="ARBA00004123"/>
    </source>
</evidence>
<comment type="caution">
    <text evidence="18">The sequence shown here is derived from an EMBL/GenBank/DDBJ whole genome shotgun (WGS) entry which is preliminary data.</text>
</comment>
<feature type="domain" description="UDENN FLCN/SMCR8-type" evidence="17">
    <location>
        <begin position="94"/>
        <end position="587"/>
    </location>
</feature>
<evidence type="ECO:0000256" key="5">
    <source>
        <dbReference type="ARBA" id="ARBA00004514"/>
    </source>
</evidence>
<keyword evidence="12" id="KW-0206">Cytoskeleton</keyword>
<dbReference type="GO" id="GO:0005813">
    <property type="term" value="C:centrosome"/>
    <property type="evidence" value="ECO:0007669"/>
    <property type="project" value="UniProtKB-SubCell"/>
</dbReference>
<evidence type="ECO:0000256" key="13">
    <source>
        <dbReference type="ARBA" id="ARBA00023228"/>
    </source>
</evidence>
<dbReference type="OrthoDB" id="5599713at2759"/>
<evidence type="ECO:0000256" key="15">
    <source>
        <dbReference type="ARBA" id="ARBA00023273"/>
    </source>
</evidence>
<dbReference type="PROSITE" id="PS51834">
    <property type="entry name" value="DENN_FLCN_SMCR8"/>
    <property type="match status" value="1"/>
</dbReference>
<keyword evidence="15" id="KW-0966">Cell projection</keyword>
<dbReference type="InterPro" id="IPR037520">
    <property type="entry name" value="Folliculin/SMCR8_longin"/>
</dbReference>
<reference evidence="18" key="1">
    <citation type="journal article" date="2004" name="Nature">
        <title>Genome duplication in the teleost fish Tetraodon nigroviridis reveals the early vertebrate proto-karyotype.</title>
        <authorList>
            <person name="Jaillon O."/>
            <person name="Aury J.-M."/>
            <person name="Brunet F."/>
            <person name="Petit J.-L."/>
            <person name="Stange-Thomann N."/>
            <person name="Mauceli E."/>
            <person name="Bouneau L."/>
            <person name="Fischer C."/>
            <person name="Ozouf-Costaz C."/>
            <person name="Bernot A."/>
            <person name="Nicaud S."/>
            <person name="Jaffe D."/>
            <person name="Fisher S."/>
            <person name="Lutfalla G."/>
            <person name="Dossat C."/>
            <person name="Segurens B."/>
            <person name="Dasilva C."/>
            <person name="Salanoubat M."/>
            <person name="Levy M."/>
            <person name="Boudet N."/>
            <person name="Castellano S."/>
            <person name="Anthouard V."/>
            <person name="Jubin C."/>
            <person name="Castelli V."/>
            <person name="Katinka M."/>
            <person name="Vacherie B."/>
            <person name="Biemont C."/>
            <person name="Skalli Z."/>
            <person name="Cattolico L."/>
            <person name="Poulain J."/>
            <person name="De Berardinis V."/>
            <person name="Cruaud C."/>
            <person name="Duprat S."/>
            <person name="Brottier P."/>
            <person name="Coutanceau J.-P."/>
            <person name="Gouzy J."/>
            <person name="Parra G."/>
            <person name="Lardier G."/>
            <person name="Chapple C."/>
            <person name="McKernan K.J."/>
            <person name="McEwan P."/>
            <person name="Bosak S."/>
            <person name="Kellis M."/>
            <person name="Volff J.-N."/>
            <person name="Guigo R."/>
            <person name="Zody M.C."/>
            <person name="Mesirov J."/>
            <person name="Lindblad-Toh K."/>
            <person name="Birren B."/>
            <person name="Nusbaum C."/>
            <person name="Kahn D."/>
            <person name="Robinson-Rechavi M."/>
            <person name="Laudet V."/>
            <person name="Schachter V."/>
            <person name="Quetier F."/>
            <person name="Saurin W."/>
            <person name="Scarpelli C."/>
            <person name="Wincker P."/>
            <person name="Lander E.S."/>
            <person name="Weissenbach J."/>
            <person name="Roest Crollius H."/>
        </authorList>
    </citation>
    <scope>NUCLEOTIDE SEQUENCE [LARGE SCALE GENOMIC DNA]</scope>
</reference>
<keyword evidence="11" id="KW-0472">Membrane</keyword>
<evidence type="ECO:0000256" key="4">
    <source>
        <dbReference type="ARBA" id="ARBA00004300"/>
    </source>
</evidence>
<comment type="subcellular location">
    <subcellularLocation>
        <location evidence="2">Cell projection</location>
        <location evidence="2">Cilium</location>
    </subcellularLocation>
    <subcellularLocation>
        <location evidence="4">Cytoplasm</location>
        <location evidence="4">Cytoskeleton</location>
        <location evidence="4">Microtubule organizing center</location>
        <location evidence="4">Centrosome</location>
    </subcellularLocation>
    <subcellularLocation>
        <location evidence="3">Cytoplasm</location>
        <location evidence="3">Cytoskeleton</location>
        <location evidence="3">Spindle</location>
    </subcellularLocation>
    <subcellularLocation>
        <location evidence="5">Cytoplasm</location>
        <location evidence="5">Cytosol</location>
    </subcellularLocation>
    <subcellularLocation>
        <location evidence="6">Lysosome membrane</location>
    </subcellularLocation>
    <subcellularLocation>
        <location evidence="1">Nucleus</location>
    </subcellularLocation>
</comment>
<comment type="similarity">
    <text evidence="7">Belongs to the folliculin family.</text>
</comment>
<dbReference type="Pfam" id="PF11704">
    <property type="entry name" value="Folliculin"/>
    <property type="match status" value="1"/>
</dbReference>
<dbReference type="GO" id="GO:0000122">
    <property type="term" value="P:negative regulation of transcription by RNA polymerase II"/>
    <property type="evidence" value="ECO:0007669"/>
    <property type="project" value="TreeGrafter"/>
</dbReference>
<dbReference type="GO" id="GO:0030511">
    <property type="term" value="P:positive regulation of transforming growth factor beta receptor signaling pathway"/>
    <property type="evidence" value="ECO:0007669"/>
    <property type="project" value="TreeGrafter"/>
</dbReference>
<dbReference type="InterPro" id="IPR037521">
    <property type="entry name" value="FLCN/SMCR8_DENN"/>
</dbReference>
<evidence type="ECO:0000256" key="10">
    <source>
        <dbReference type="ARBA" id="ARBA00022490"/>
    </source>
</evidence>
<accession>Q4SN76</accession>
<dbReference type="GO" id="GO:0005929">
    <property type="term" value="C:cilium"/>
    <property type="evidence" value="ECO:0007669"/>
    <property type="project" value="UniProtKB-SubCell"/>
</dbReference>
<evidence type="ECO:0000256" key="16">
    <source>
        <dbReference type="SAM" id="MobiDB-lite"/>
    </source>
</evidence>
<dbReference type="AlphaFoldDB" id="Q4SN76"/>
<evidence type="ECO:0000313" key="18">
    <source>
        <dbReference type="EMBL" id="CAF97906.1"/>
    </source>
</evidence>
<evidence type="ECO:0000256" key="8">
    <source>
        <dbReference type="ARBA" id="ARBA00021824"/>
    </source>
</evidence>
<dbReference type="Pfam" id="PF16692">
    <property type="entry name" value="Folliculin_C"/>
    <property type="match status" value="2"/>
</dbReference>